<dbReference type="Pfam" id="PF01095">
    <property type="entry name" value="Pectinesterase"/>
    <property type="match status" value="1"/>
</dbReference>
<dbReference type="EC" id="3.1.1.11" evidence="4 10"/>
<evidence type="ECO:0000256" key="4">
    <source>
        <dbReference type="ARBA" id="ARBA00013229"/>
    </source>
</evidence>
<evidence type="ECO:0000256" key="10">
    <source>
        <dbReference type="RuleBase" id="RU000589"/>
    </source>
</evidence>
<comment type="catalytic activity">
    <reaction evidence="8 10">
        <text>[(1-&gt;4)-alpha-D-galacturonosyl methyl ester](n) + n H2O = [(1-&gt;4)-alpha-D-galacturonosyl](n) + n methanol + n H(+)</text>
        <dbReference type="Rhea" id="RHEA:22380"/>
        <dbReference type="Rhea" id="RHEA-COMP:14570"/>
        <dbReference type="Rhea" id="RHEA-COMP:14573"/>
        <dbReference type="ChEBI" id="CHEBI:15377"/>
        <dbReference type="ChEBI" id="CHEBI:15378"/>
        <dbReference type="ChEBI" id="CHEBI:17790"/>
        <dbReference type="ChEBI" id="CHEBI:140522"/>
        <dbReference type="ChEBI" id="CHEBI:140523"/>
        <dbReference type="EC" id="3.1.1.11"/>
    </reaction>
</comment>
<proteinExistence type="inferred from homology"/>
<dbReference type="EMBL" id="JABTTQ020000720">
    <property type="protein sequence ID" value="KAK6138516.1"/>
    <property type="molecule type" value="Genomic_DNA"/>
</dbReference>
<dbReference type="Gene3D" id="2.160.20.10">
    <property type="entry name" value="Single-stranded right-handed beta-helix, Pectin lyase-like"/>
    <property type="match status" value="2"/>
</dbReference>
<evidence type="ECO:0000256" key="7">
    <source>
        <dbReference type="ARBA" id="ARBA00023085"/>
    </source>
</evidence>
<keyword evidence="6 10" id="KW-0378">Hydrolase</keyword>
<organism evidence="12 13">
    <name type="scientific">Rehmannia glutinosa</name>
    <name type="common">Chinese foxglove</name>
    <dbReference type="NCBI Taxonomy" id="99300"/>
    <lineage>
        <taxon>Eukaryota</taxon>
        <taxon>Viridiplantae</taxon>
        <taxon>Streptophyta</taxon>
        <taxon>Embryophyta</taxon>
        <taxon>Tracheophyta</taxon>
        <taxon>Spermatophyta</taxon>
        <taxon>Magnoliopsida</taxon>
        <taxon>eudicotyledons</taxon>
        <taxon>Gunneridae</taxon>
        <taxon>Pentapetalae</taxon>
        <taxon>asterids</taxon>
        <taxon>lamiids</taxon>
        <taxon>Lamiales</taxon>
        <taxon>Orobanchaceae</taxon>
        <taxon>Rehmannieae</taxon>
        <taxon>Rehmannia</taxon>
    </lineage>
</organism>
<name>A0ABR0VTB6_REHGL</name>
<evidence type="ECO:0000256" key="3">
    <source>
        <dbReference type="ARBA" id="ARBA00008891"/>
    </source>
</evidence>
<evidence type="ECO:0000256" key="5">
    <source>
        <dbReference type="ARBA" id="ARBA00022525"/>
    </source>
</evidence>
<evidence type="ECO:0000256" key="2">
    <source>
        <dbReference type="ARBA" id="ARBA00005184"/>
    </source>
</evidence>
<feature type="domain" description="Pectinesterase catalytic" evidence="11">
    <location>
        <begin position="109"/>
        <end position="281"/>
    </location>
</feature>
<dbReference type="PANTHER" id="PTHR31321">
    <property type="entry name" value="ACYL-COA THIOESTER HYDROLASE YBHC-RELATED"/>
    <property type="match status" value="1"/>
</dbReference>
<dbReference type="InterPro" id="IPR033131">
    <property type="entry name" value="Pectinesterase_Asp_AS"/>
</dbReference>
<evidence type="ECO:0000256" key="9">
    <source>
        <dbReference type="PROSITE-ProRule" id="PRU10040"/>
    </source>
</evidence>
<keyword evidence="13" id="KW-1185">Reference proteome</keyword>
<accession>A0ABR0VTB6</accession>
<dbReference type="InterPro" id="IPR000070">
    <property type="entry name" value="Pectinesterase_cat"/>
</dbReference>
<dbReference type="PROSITE" id="PS00503">
    <property type="entry name" value="PECTINESTERASE_2"/>
    <property type="match status" value="1"/>
</dbReference>
<reference evidence="12 13" key="1">
    <citation type="journal article" date="2021" name="Comput. Struct. Biotechnol. J.">
        <title>De novo genome assembly of the potent medicinal plant Rehmannia glutinosa using nanopore technology.</title>
        <authorList>
            <person name="Ma L."/>
            <person name="Dong C."/>
            <person name="Song C."/>
            <person name="Wang X."/>
            <person name="Zheng X."/>
            <person name="Niu Y."/>
            <person name="Chen S."/>
            <person name="Feng W."/>
        </authorList>
    </citation>
    <scope>NUCLEOTIDE SEQUENCE [LARGE SCALE GENOMIC DNA]</scope>
    <source>
        <strain evidence="12">DH-2019</strain>
    </source>
</reference>
<evidence type="ECO:0000256" key="8">
    <source>
        <dbReference type="ARBA" id="ARBA00047928"/>
    </source>
</evidence>
<dbReference type="Proteomes" id="UP001318860">
    <property type="component" value="Unassembled WGS sequence"/>
</dbReference>
<dbReference type="SUPFAM" id="SSF51126">
    <property type="entry name" value="Pectin lyase-like"/>
    <property type="match status" value="1"/>
</dbReference>
<evidence type="ECO:0000256" key="6">
    <source>
        <dbReference type="ARBA" id="ARBA00022801"/>
    </source>
</evidence>
<comment type="subcellular location">
    <subcellularLocation>
        <location evidence="1">Secreted</location>
    </subcellularLocation>
</comment>
<comment type="pathway">
    <text evidence="2 10">Glycan metabolism; pectin degradation; 2-dehydro-3-deoxy-D-gluconate from pectin: step 1/5.</text>
</comment>
<keyword evidence="5" id="KW-0964">Secreted</keyword>
<evidence type="ECO:0000256" key="1">
    <source>
        <dbReference type="ARBA" id="ARBA00004613"/>
    </source>
</evidence>
<comment type="caution">
    <text evidence="12">The sequence shown here is derived from an EMBL/GenBank/DDBJ whole genome shotgun (WGS) entry which is preliminary data.</text>
</comment>
<comment type="similarity">
    <text evidence="3">Belongs to the pectinesterase family.</text>
</comment>
<dbReference type="InterPro" id="IPR011050">
    <property type="entry name" value="Pectin_lyase_fold/virulence"/>
</dbReference>
<dbReference type="PANTHER" id="PTHR31321:SF76">
    <property type="entry name" value="PECTINESTERASE 10-RELATED"/>
    <property type="match status" value="1"/>
</dbReference>
<gene>
    <name evidence="12" type="ORF">DH2020_027736</name>
</gene>
<sequence length="294" mass="32766">MVSIIKEDIEKKSIGHQTMINVDPTRRTSFSTIQSAIDSVPSNNKDWIFISVKAGIYNEQVKIPPDKPFIYLKGEGIGKTNVVWGAHDTMLTSSTFASMADNIVVSGITFVDTLLDDKGRHFFKLCTIEGAIDFIFGGGQSIYEQCTISVNVGELKPGSTGYIAAQARASPKDGGGFIFKQCNVTGKERYSWEELGKLIPELFITILFSQTLLFLKDGMLGLMMAMIFLNQLLVVLTRSEITFAEDKCQGRGSDKSKRVKWEKNLNPQDLHLFISNSYIDTDGWTHKLPLNMLD</sequence>
<evidence type="ECO:0000259" key="11">
    <source>
        <dbReference type="Pfam" id="PF01095"/>
    </source>
</evidence>
<keyword evidence="7 10" id="KW-0063">Aspartyl esterase</keyword>
<feature type="active site" evidence="9">
    <location>
        <position position="133"/>
    </location>
</feature>
<evidence type="ECO:0000313" key="12">
    <source>
        <dbReference type="EMBL" id="KAK6138516.1"/>
    </source>
</evidence>
<protein>
    <recommendedName>
        <fullName evidence="4 10">Pectinesterase</fullName>
        <ecNumber evidence="4 10">3.1.1.11</ecNumber>
    </recommendedName>
</protein>
<dbReference type="InterPro" id="IPR012334">
    <property type="entry name" value="Pectin_lyas_fold"/>
</dbReference>
<evidence type="ECO:0000313" key="13">
    <source>
        <dbReference type="Proteomes" id="UP001318860"/>
    </source>
</evidence>